<protein>
    <submittedName>
        <fullName evidence="2">Uncharacterized protein</fullName>
    </submittedName>
</protein>
<organism evidence="2 3">
    <name type="scientific">Calocera viscosa (strain TUFC12733)</name>
    <dbReference type="NCBI Taxonomy" id="1330018"/>
    <lineage>
        <taxon>Eukaryota</taxon>
        <taxon>Fungi</taxon>
        <taxon>Dikarya</taxon>
        <taxon>Basidiomycota</taxon>
        <taxon>Agaricomycotina</taxon>
        <taxon>Dacrymycetes</taxon>
        <taxon>Dacrymycetales</taxon>
        <taxon>Dacrymycetaceae</taxon>
        <taxon>Calocera</taxon>
    </lineage>
</organism>
<name>A0A167JCY5_CALVF</name>
<reference evidence="2 3" key="1">
    <citation type="journal article" date="2016" name="Mol. Biol. Evol.">
        <title>Comparative Genomics of Early-Diverging Mushroom-Forming Fungi Provides Insights into the Origins of Lignocellulose Decay Capabilities.</title>
        <authorList>
            <person name="Nagy L.G."/>
            <person name="Riley R."/>
            <person name="Tritt A."/>
            <person name="Adam C."/>
            <person name="Daum C."/>
            <person name="Floudas D."/>
            <person name="Sun H."/>
            <person name="Yadav J.S."/>
            <person name="Pangilinan J."/>
            <person name="Larsson K.H."/>
            <person name="Matsuura K."/>
            <person name="Barry K."/>
            <person name="Labutti K."/>
            <person name="Kuo R."/>
            <person name="Ohm R.A."/>
            <person name="Bhattacharya S.S."/>
            <person name="Shirouzu T."/>
            <person name="Yoshinaga Y."/>
            <person name="Martin F.M."/>
            <person name="Grigoriev I.V."/>
            <person name="Hibbett D.S."/>
        </authorList>
    </citation>
    <scope>NUCLEOTIDE SEQUENCE [LARGE SCALE GENOMIC DNA]</scope>
    <source>
        <strain evidence="2 3">TUFC12733</strain>
    </source>
</reference>
<evidence type="ECO:0000313" key="3">
    <source>
        <dbReference type="Proteomes" id="UP000076738"/>
    </source>
</evidence>
<feature type="compositionally biased region" description="Low complexity" evidence="1">
    <location>
        <begin position="43"/>
        <end position="52"/>
    </location>
</feature>
<keyword evidence="3" id="KW-1185">Reference proteome</keyword>
<evidence type="ECO:0000313" key="2">
    <source>
        <dbReference type="EMBL" id="KZO93469.1"/>
    </source>
</evidence>
<sequence>MASKTPASPPPSYTSPTASISKSHSALPPPPPTLARPTPPSSAPYDAYPAISRQDSAAPLLPGPEESNSEAEARVRKELPPIKYLRAWTYPVKVRTPSNNLSQQGG</sequence>
<feature type="region of interest" description="Disordered" evidence="1">
    <location>
        <begin position="1"/>
        <end position="78"/>
    </location>
</feature>
<proteinExistence type="predicted"/>
<dbReference type="AlphaFoldDB" id="A0A167JCY5"/>
<evidence type="ECO:0000256" key="1">
    <source>
        <dbReference type="SAM" id="MobiDB-lite"/>
    </source>
</evidence>
<feature type="compositionally biased region" description="Pro residues" evidence="1">
    <location>
        <begin position="27"/>
        <end position="42"/>
    </location>
</feature>
<accession>A0A167JCY5</accession>
<dbReference type="EMBL" id="KV417301">
    <property type="protein sequence ID" value="KZO93469.1"/>
    <property type="molecule type" value="Genomic_DNA"/>
</dbReference>
<gene>
    <name evidence="2" type="ORF">CALVIDRAFT_539917</name>
</gene>
<dbReference type="Proteomes" id="UP000076738">
    <property type="component" value="Unassembled WGS sequence"/>
</dbReference>